<keyword evidence="3 6" id="KW-1133">Transmembrane helix</keyword>
<protein>
    <recommendedName>
        <fullName evidence="7">Major facilitator superfamily (MFS) profile domain-containing protein</fullName>
    </recommendedName>
</protein>
<organism evidence="8 9">
    <name type="scientific">Austropuccinia psidii MF-1</name>
    <dbReference type="NCBI Taxonomy" id="1389203"/>
    <lineage>
        <taxon>Eukaryota</taxon>
        <taxon>Fungi</taxon>
        <taxon>Dikarya</taxon>
        <taxon>Basidiomycota</taxon>
        <taxon>Pucciniomycotina</taxon>
        <taxon>Pucciniomycetes</taxon>
        <taxon>Pucciniales</taxon>
        <taxon>Sphaerophragmiaceae</taxon>
        <taxon>Austropuccinia</taxon>
    </lineage>
</organism>
<feature type="transmembrane region" description="Helical" evidence="6">
    <location>
        <begin position="165"/>
        <end position="183"/>
    </location>
</feature>
<dbReference type="Gene3D" id="1.20.1250.20">
    <property type="entry name" value="MFS general substrate transporter like domains"/>
    <property type="match status" value="2"/>
</dbReference>
<feature type="transmembrane region" description="Helical" evidence="6">
    <location>
        <begin position="444"/>
        <end position="466"/>
    </location>
</feature>
<dbReference type="InterPro" id="IPR005829">
    <property type="entry name" value="Sugar_transporter_CS"/>
</dbReference>
<feature type="transmembrane region" description="Helical" evidence="6">
    <location>
        <begin position="271"/>
        <end position="289"/>
    </location>
</feature>
<feature type="transmembrane region" description="Helical" evidence="6">
    <location>
        <begin position="133"/>
        <end position="153"/>
    </location>
</feature>
<evidence type="ECO:0000256" key="5">
    <source>
        <dbReference type="SAM" id="MobiDB-lite"/>
    </source>
</evidence>
<feature type="transmembrane region" description="Helical" evidence="6">
    <location>
        <begin position="499"/>
        <end position="521"/>
    </location>
</feature>
<feature type="transmembrane region" description="Helical" evidence="6">
    <location>
        <begin position="90"/>
        <end position="113"/>
    </location>
</feature>
<keyword evidence="4 6" id="KW-0472">Membrane</keyword>
<dbReference type="PANTHER" id="PTHR24064">
    <property type="entry name" value="SOLUTE CARRIER FAMILY 22 MEMBER"/>
    <property type="match status" value="1"/>
</dbReference>
<dbReference type="GO" id="GO:0016020">
    <property type="term" value="C:membrane"/>
    <property type="evidence" value="ECO:0007669"/>
    <property type="project" value="UniProtKB-SubCell"/>
</dbReference>
<dbReference type="Proteomes" id="UP000765509">
    <property type="component" value="Unassembled WGS sequence"/>
</dbReference>
<dbReference type="InterPro" id="IPR005828">
    <property type="entry name" value="MFS_sugar_transport-like"/>
</dbReference>
<dbReference type="InterPro" id="IPR020846">
    <property type="entry name" value="MFS_dom"/>
</dbReference>
<feature type="transmembrane region" description="Helical" evidence="6">
    <location>
        <begin position="189"/>
        <end position="208"/>
    </location>
</feature>
<keyword evidence="2 6" id="KW-0812">Transmembrane</keyword>
<accession>A0A9Q3H9L2</accession>
<dbReference type="InterPro" id="IPR036259">
    <property type="entry name" value="MFS_trans_sf"/>
</dbReference>
<evidence type="ECO:0000313" key="8">
    <source>
        <dbReference type="EMBL" id="MBW0496376.1"/>
    </source>
</evidence>
<dbReference type="PROSITE" id="PS50850">
    <property type="entry name" value="MFS"/>
    <property type="match status" value="1"/>
</dbReference>
<dbReference type="PROSITE" id="PS00216">
    <property type="entry name" value="SUGAR_TRANSPORT_1"/>
    <property type="match status" value="1"/>
</dbReference>
<reference evidence="8" key="1">
    <citation type="submission" date="2021-03" db="EMBL/GenBank/DDBJ databases">
        <title>Draft genome sequence of rust myrtle Austropuccinia psidii MF-1, a brazilian biotype.</title>
        <authorList>
            <person name="Quecine M.C."/>
            <person name="Pachon D.M.R."/>
            <person name="Bonatelli M.L."/>
            <person name="Correr F.H."/>
            <person name="Franceschini L.M."/>
            <person name="Leite T.F."/>
            <person name="Margarido G.R.A."/>
            <person name="Almeida C.A."/>
            <person name="Ferrarezi J.A."/>
            <person name="Labate C.A."/>
        </authorList>
    </citation>
    <scope>NUCLEOTIDE SEQUENCE</scope>
    <source>
        <strain evidence="8">MF-1</strain>
    </source>
</reference>
<dbReference type="Pfam" id="PF00083">
    <property type="entry name" value="Sugar_tr"/>
    <property type="match status" value="2"/>
</dbReference>
<dbReference type="AlphaFoldDB" id="A0A9Q3H9L2"/>
<evidence type="ECO:0000256" key="3">
    <source>
        <dbReference type="ARBA" id="ARBA00022989"/>
    </source>
</evidence>
<evidence type="ECO:0000256" key="4">
    <source>
        <dbReference type="ARBA" id="ARBA00023136"/>
    </source>
</evidence>
<comment type="subcellular location">
    <subcellularLocation>
        <location evidence="1">Membrane</location>
        <topology evidence="1">Multi-pass membrane protein</topology>
    </subcellularLocation>
</comment>
<dbReference type="GO" id="GO:0022857">
    <property type="term" value="F:transmembrane transporter activity"/>
    <property type="evidence" value="ECO:0007669"/>
    <property type="project" value="InterPro"/>
</dbReference>
<feature type="transmembrane region" description="Helical" evidence="6">
    <location>
        <begin position="229"/>
        <end position="256"/>
    </location>
</feature>
<evidence type="ECO:0000313" key="9">
    <source>
        <dbReference type="Proteomes" id="UP000765509"/>
    </source>
</evidence>
<dbReference type="EMBL" id="AVOT02013593">
    <property type="protein sequence ID" value="MBW0496376.1"/>
    <property type="molecule type" value="Genomic_DNA"/>
</dbReference>
<comment type="caution">
    <text evidence="8">The sequence shown here is derived from an EMBL/GenBank/DDBJ whole genome shotgun (WGS) entry which is preliminary data.</text>
</comment>
<dbReference type="SUPFAM" id="SSF103473">
    <property type="entry name" value="MFS general substrate transporter"/>
    <property type="match status" value="1"/>
</dbReference>
<name>A0A9Q3H9L2_9BASI</name>
<sequence>MKWHESDGKVLYTFKQILLFPLYKTRNFEGCGTQVSPLAILIAYSFRSMEARKIKVEDNPEAEFGLGVHSQQACQPRNGRKWIPSFSEATLLLIASTGFFIDAYDLFTINLVVPILNVQYNGKLGSHLGNAALGGGVLKAATNLGCIVGQILFGALGDIYGRKRIYYTALLVAICGTVLTISAPNSLGANGVFTWITISRVLLGIGIGGDYPMSASAISDRANIDRRGLLLSFTFAMQGWGNFCGALVSIVVLSAFQTSIQEKGKYENFNLVWRIILGIILVPALGTLYQRIKLPESDRMIEVLNQRKRKKLKCGQGPSLPPYEEQAQSKSPPAASQLGASPPNPMVHVNKRNTSHNGTDGSALQEFVSSVSLRYPFKGNQFNLQIIGISQNYQLLAKIFWSMEAYEAPDRYHSLNQSLVIADIGYDKATEPWQNSFDNTKANLIITVAGFLPGYYFTMFFVEYIGRKALQIGGFLLEGLFLAIVAGDFCSLSIRPTGFLVCFIFLQFFFNFGANTTAFIYPAEVFPTRMFFPCYKSLDENSRVFCDLSGVRSFANGISAAGGKVNMQFFGSFVAEDLYIVLLNSAGCSYRCLNFRRAFQATWDVDRPVDFSCGCLRCP</sequence>
<dbReference type="OrthoDB" id="433512at2759"/>
<gene>
    <name evidence="8" type="ORF">O181_036091</name>
</gene>
<feature type="domain" description="Major facilitator superfamily (MFS) profile" evidence="7">
    <location>
        <begin position="91"/>
        <end position="619"/>
    </location>
</feature>
<evidence type="ECO:0000256" key="1">
    <source>
        <dbReference type="ARBA" id="ARBA00004141"/>
    </source>
</evidence>
<evidence type="ECO:0000256" key="2">
    <source>
        <dbReference type="ARBA" id="ARBA00022692"/>
    </source>
</evidence>
<evidence type="ECO:0000259" key="7">
    <source>
        <dbReference type="PROSITE" id="PS50850"/>
    </source>
</evidence>
<evidence type="ECO:0000256" key="6">
    <source>
        <dbReference type="SAM" id="Phobius"/>
    </source>
</evidence>
<feature type="transmembrane region" description="Helical" evidence="6">
    <location>
        <begin position="472"/>
        <end position="492"/>
    </location>
</feature>
<feature type="region of interest" description="Disordered" evidence="5">
    <location>
        <begin position="312"/>
        <end position="360"/>
    </location>
</feature>
<proteinExistence type="predicted"/>
<keyword evidence="9" id="KW-1185">Reference proteome</keyword>